<evidence type="ECO:0000313" key="2">
    <source>
        <dbReference type="Proteomes" id="UP000602510"/>
    </source>
</evidence>
<protein>
    <submittedName>
        <fullName evidence="1">ATPase family associated domain-containing protein 7</fullName>
    </submittedName>
</protein>
<dbReference type="GO" id="GO:0007018">
    <property type="term" value="P:microtubule-based movement"/>
    <property type="evidence" value="ECO:0007669"/>
    <property type="project" value="InterPro"/>
</dbReference>
<dbReference type="SUPFAM" id="SSF52540">
    <property type="entry name" value="P-loop containing nucleoside triphosphate hydrolases"/>
    <property type="match status" value="1"/>
</dbReference>
<gene>
    <name evidence="1" type="ORF">GN244_ATG14816</name>
</gene>
<dbReference type="Proteomes" id="UP000602510">
    <property type="component" value="Unassembled WGS sequence"/>
</dbReference>
<dbReference type="EMBL" id="WSZM01000431">
    <property type="protein sequence ID" value="KAF4033262.1"/>
    <property type="molecule type" value="Genomic_DNA"/>
</dbReference>
<sequence length="165" mass="18387">MSKIPDEGLVYDYRFDTRRCVWVNWMNASGTFEIPRDAQFTQVLDSAIDSERSVWLLDSLIRHQFHVLCTGDTGTGKSVSIKKKLLGGLNNPPGSEKPLKLAPSIFLNFSAQTSANQTQDLIKTKLDKRRKGVLGPPLGQSCVIFVDDLNMPAKETYGAQPPLNY</sequence>
<keyword evidence="2" id="KW-1185">Reference proteome</keyword>
<accession>A0A833W8X7</accession>
<dbReference type="Pfam" id="PF12775">
    <property type="entry name" value="AAA_7"/>
    <property type="match status" value="1"/>
</dbReference>
<dbReference type="AlphaFoldDB" id="A0A833W8X7"/>
<reference evidence="1" key="1">
    <citation type="submission" date="2020-04" db="EMBL/GenBank/DDBJ databases">
        <title>Hybrid Assembly of Korean Phytophthora infestans isolates.</title>
        <authorList>
            <person name="Prokchorchik M."/>
            <person name="Lee Y."/>
            <person name="Seo J."/>
            <person name="Cho J.-H."/>
            <person name="Park Y.-E."/>
            <person name="Jang D.-C."/>
            <person name="Im J.-S."/>
            <person name="Choi J.-G."/>
            <person name="Park H.-J."/>
            <person name="Lee G.-B."/>
            <person name="Lee Y.-G."/>
            <person name="Hong S.-Y."/>
            <person name="Cho K."/>
            <person name="Sohn K.H."/>
        </authorList>
    </citation>
    <scope>NUCLEOTIDE SEQUENCE</scope>
    <source>
        <strain evidence="1">KR_1_A1</strain>
    </source>
</reference>
<organism evidence="1 2">
    <name type="scientific">Phytophthora infestans</name>
    <name type="common">Potato late blight agent</name>
    <name type="synonym">Botrytis infestans</name>
    <dbReference type="NCBI Taxonomy" id="4787"/>
    <lineage>
        <taxon>Eukaryota</taxon>
        <taxon>Sar</taxon>
        <taxon>Stramenopiles</taxon>
        <taxon>Oomycota</taxon>
        <taxon>Peronosporomycetes</taxon>
        <taxon>Peronosporales</taxon>
        <taxon>Peronosporaceae</taxon>
        <taxon>Phytophthora</taxon>
    </lineage>
</organism>
<name>A0A833W8X7_PHYIN</name>
<proteinExistence type="predicted"/>
<comment type="caution">
    <text evidence="1">The sequence shown here is derived from an EMBL/GenBank/DDBJ whole genome shotgun (WGS) entry which is preliminary data.</text>
</comment>
<dbReference type="GO" id="GO:0030286">
    <property type="term" value="C:dynein complex"/>
    <property type="evidence" value="ECO:0007669"/>
    <property type="project" value="InterPro"/>
</dbReference>
<evidence type="ECO:0000313" key="1">
    <source>
        <dbReference type="EMBL" id="KAF4033262.1"/>
    </source>
</evidence>
<dbReference type="GO" id="GO:0051959">
    <property type="term" value="F:dynein light intermediate chain binding"/>
    <property type="evidence" value="ECO:0007669"/>
    <property type="project" value="InterPro"/>
</dbReference>
<dbReference type="InterPro" id="IPR026983">
    <property type="entry name" value="DHC"/>
</dbReference>
<dbReference type="Gene3D" id="3.40.50.300">
    <property type="entry name" value="P-loop containing nucleotide triphosphate hydrolases"/>
    <property type="match status" value="1"/>
</dbReference>
<dbReference type="GO" id="GO:0045505">
    <property type="term" value="F:dynein intermediate chain binding"/>
    <property type="evidence" value="ECO:0007669"/>
    <property type="project" value="InterPro"/>
</dbReference>
<dbReference type="PANTHER" id="PTHR22878:SF73">
    <property type="entry name" value="DYNEIN AXONEMAL HEAVY CHAIN 1"/>
    <property type="match status" value="1"/>
</dbReference>
<dbReference type="InterPro" id="IPR027417">
    <property type="entry name" value="P-loop_NTPase"/>
</dbReference>
<dbReference type="PANTHER" id="PTHR22878">
    <property type="entry name" value="DYNEIN HEAVY CHAIN 6, AXONEMAL-LIKE-RELATED"/>
    <property type="match status" value="1"/>
</dbReference>